<dbReference type="Proteomes" id="UP000063229">
    <property type="component" value="Chromosome"/>
</dbReference>
<accession>A0A0X1T5P7</accession>
<dbReference type="EMBL" id="CP014135">
    <property type="protein sequence ID" value="AMB87391.1"/>
    <property type="molecule type" value="Genomic_DNA"/>
</dbReference>
<dbReference type="STRING" id="46677.AWM79_19660"/>
<dbReference type="RefSeq" id="WP_060783584.1">
    <property type="nucleotide sequence ID" value="NZ_CP014135.1"/>
</dbReference>
<evidence type="ECO:0000313" key="1">
    <source>
        <dbReference type="EMBL" id="AMB87391.1"/>
    </source>
</evidence>
<name>A0A0X1T5P7_PSEAA</name>
<dbReference type="KEGG" id="pagb:AWM79_19660"/>
<keyword evidence="2" id="KW-1185">Reference proteome</keyword>
<reference evidence="1 2" key="1">
    <citation type="submission" date="2016-01" db="EMBL/GenBank/DDBJ databases">
        <authorList>
            <person name="McClelland M."/>
            <person name="Jain A."/>
            <person name="Saraogi P."/>
            <person name="Mendelson R."/>
            <person name="Westerman R."/>
            <person name="SanMiguel P."/>
            <person name="Csonka L."/>
        </authorList>
    </citation>
    <scope>NUCLEOTIDE SEQUENCE [LARGE SCALE GENOMIC DNA]</scope>
    <source>
        <strain evidence="1 2">NCPPB 2472</strain>
    </source>
</reference>
<gene>
    <name evidence="1" type="ORF">AWM79_19660</name>
</gene>
<proteinExistence type="predicted"/>
<organism evidence="1 2">
    <name type="scientific">Pseudomonas agarici</name>
    <dbReference type="NCBI Taxonomy" id="46677"/>
    <lineage>
        <taxon>Bacteria</taxon>
        <taxon>Pseudomonadati</taxon>
        <taxon>Pseudomonadota</taxon>
        <taxon>Gammaproteobacteria</taxon>
        <taxon>Pseudomonadales</taxon>
        <taxon>Pseudomonadaceae</taxon>
        <taxon>Pseudomonas</taxon>
    </lineage>
</organism>
<sequence>MSVQAKLLEMNESRYKVACPFYGEKDYTFTFEFAAVNAVWQVHDADSASLVAKPNIWMGEEKEDHYTVEQRQGATGERVFAYRLGRSFTLVCLNDQLYLMLRIWEENKEGEVSSASRRNKSAVKVATRMVSGKTEPLIFSHQDPCVIKLETQAGLSTIKVWNTKKTGEAPYILGDFGDAFKDFFSGFGEFQFNTIPLDIKNAQHSLRMERVAAWVGNTRPESEGNFRDYLEERKALLKCFGYRQLPLERLSAHYPLLKNRWGTLDNSLFYSVESADFSIEADRGLCFDAFRNKCSISLTPSADRGVSSAFMLDVRLKDPRSVEIQTVASLINTWSQSETVFSRRKYGFDLKKIVEDVERFDPAEPFVAGAHYKDPNLAVVIKSSTLASSLANFIGQLSASDFALEGQLKDTMNQLQFKLNEDKKILYTRRTDIGVLTCKTSAPESSTVFSVQILRQMRSGSADGDPSYEEKMVFNDHQGHERGAIDLKGFPCFLLLCLSDDRKAFNLFAARTDSDLCTGLEASLTYAMSPSTDQATSRKDQTIDEVILTLGRGTGAGNGPMISIKDLSLWRSALWRREGLLTAGERIDRDYNVKTLAHLSFSGSLGSLIEQYEKSSKF</sequence>
<dbReference type="AlphaFoldDB" id="A0A0X1T5P7"/>
<evidence type="ECO:0000313" key="2">
    <source>
        <dbReference type="Proteomes" id="UP000063229"/>
    </source>
</evidence>
<protein>
    <submittedName>
        <fullName evidence="1">Uncharacterized protein</fullName>
    </submittedName>
</protein>